<evidence type="ECO:0000313" key="18">
    <source>
        <dbReference type="Proteomes" id="UP001164929"/>
    </source>
</evidence>
<dbReference type="PROSITE" id="PS00027">
    <property type="entry name" value="HOMEOBOX_1"/>
    <property type="match status" value="1"/>
</dbReference>
<feature type="transmembrane region" description="Helical" evidence="15">
    <location>
        <begin position="268"/>
        <end position="290"/>
    </location>
</feature>
<feature type="region of interest" description="Disordered" evidence="14">
    <location>
        <begin position="439"/>
        <end position="478"/>
    </location>
</feature>
<sequence length="902" mass="100746">MPNTNMKNCERISNFALAGLTLAPLFVKVDPNLNVILTACLAVYVGCYRSVKPTPPSETMSNEHAMRFPFVGSAMLLSLFLLFKFLSKDLVNAVLTCYFFVLGIVALSATLLPAIKRYLPKHWNDDVISWKFPYFHSLDIDFTRSQIIAAIPGTFFCAWYASQKHWLANNILGLAFCIQGIEMLSLGSFKTGAILLAGLFVYDIFWVFFTPVMVSVAKSFDAPIKLLFPTADTARPFSMLGLGDIVIPGIFVALALRFDVSRGKDSQYFKSAFLGYAAGLVLTIIVMNWFQAAQPALLYIVPAVIGFLAAHVLWNGEVKPLMEFDESKTAVSSQEDSGTSSSKKNATTLNLFANLCNLHTSATESSEVHSEENRVSLEKNLKRTVKTPAQVIALESFYNEHKYPTEEMKSELADRIGLTEKQISSWFCHRRLKDKRLKDEGYTNGRQDRSSSILHDRGSGLRQDSCGSTKQGDYRNIDPREVESQRLYGQDFHTADVTYDRTSHYTGNVSGIDDISSGSSSSLQDKFASQREDPYDTETSKYLAQNGASMPLIPKGAESFGYKPSGYLKVKGEIENAAITAVKMQLGRHYKEDGPPLGVDFQSLPPSAFASPSRDPVNGPIYVGDLVRMRSPDVPGVRKQPSLSGAHAGNLYVVHLSIIPKERYEVYSTKMSSHDSYTEGANCNPDHGSDSHERKSRHHLEQKSTYNGSNSNAGGNSIMDMPDDLAGETSVYRSKRNYRTSSKHDFEGRRSDSFATHHAPRGRREKTEAWLHDCDNDKPKIARRNDYMSKPSHSILGPGKSLVTEERAPFTKTEKEEKLYGEMKRMKGSHDSVRVKRHPRDETAVAKRFRADFPQREHVTKASVSGLSWRGHLVSARMKLQKPVLQQNEDLTIDGFGWYMGL</sequence>
<dbReference type="InterPro" id="IPR006639">
    <property type="entry name" value="Preselin/SPP"/>
</dbReference>
<keyword evidence="5 15" id="KW-0812">Transmembrane</keyword>
<keyword evidence="4" id="KW-0645">Protease</keyword>
<feature type="transmembrane region" description="Helical" evidence="15">
    <location>
        <begin position="142"/>
        <end position="161"/>
    </location>
</feature>
<feature type="transmembrane region" description="Helical" evidence="15">
    <location>
        <begin position="296"/>
        <end position="314"/>
    </location>
</feature>
<dbReference type="InterPro" id="IPR007369">
    <property type="entry name" value="Peptidase_A22B_SPP"/>
</dbReference>
<evidence type="ECO:0000259" key="16">
    <source>
        <dbReference type="PROSITE" id="PS50071"/>
    </source>
</evidence>
<dbReference type="Pfam" id="PF00046">
    <property type="entry name" value="Homeodomain"/>
    <property type="match status" value="1"/>
</dbReference>
<evidence type="ECO:0000256" key="11">
    <source>
        <dbReference type="ARBA" id="ARBA00023242"/>
    </source>
</evidence>
<dbReference type="Pfam" id="PF04258">
    <property type="entry name" value="Peptidase_A22B"/>
    <property type="match status" value="1"/>
</dbReference>
<dbReference type="GO" id="GO:0042500">
    <property type="term" value="F:aspartic endopeptidase activity, intramembrane cleaving"/>
    <property type="evidence" value="ECO:0007669"/>
    <property type="project" value="InterPro"/>
</dbReference>
<dbReference type="GO" id="GO:0006508">
    <property type="term" value="P:proteolysis"/>
    <property type="evidence" value="ECO:0007669"/>
    <property type="project" value="UniProtKB-KW"/>
</dbReference>
<evidence type="ECO:0000256" key="8">
    <source>
        <dbReference type="ARBA" id="ARBA00023125"/>
    </source>
</evidence>
<dbReference type="SMART" id="SM00389">
    <property type="entry name" value="HOX"/>
    <property type="match status" value="1"/>
</dbReference>
<feature type="transmembrane region" description="Helical" evidence="15">
    <location>
        <begin position="68"/>
        <end position="87"/>
    </location>
</feature>
<evidence type="ECO:0000256" key="1">
    <source>
        <dbReference type="ARBA" id="ARBA00004123"/>
    </source>
</evidence>
<reference evidence="17 18" key="1">
    <citation type="journal article" date="2023" name="Mol. Ecol. Resour.">
        <title>Chromosome-level genome assembly of a triploid poplar Populus alba 'Berolinensis'.</title>
        <authorList>
            <person name="Chen S."/>
            <person name="Yu Y."/>
            <person name="Wang X."/>
            <person name="Wang S."/>
            <person name="Zhang T."/>
            <person name="Zhou Y."/>
            <person name="He R."/>
            <person name="Meng N."/>
            <person name="Wang Y."/>
            <person name="Liu W."/>
            <person name="Liu Z."/>
            <person name="Liu J."/>
            <person name="Guo Q."/>
            <person name="Huang H."/>
            <person name="Sederoff R.R."/>
            <person name="Wang G."/>
            <person name="Qu G."/>
            <person name="Chen S."/>
        </authorList>
    </citation>
    <scope>NUCLEOTIDE SEQUENCE [LARGE SCALE GENOMIC DNA]</scope>
    <source>
        <strain evidence="17">SC-2020</strain>
    </source>
</reference>
<evidence type="ECO:0000313" key="17">
    <source>
        <dbReference type="EMBL" id="KAJ7013122.1"/>
    </source>
</evidence>
<comment type="similarity">
    <text evidence="3">Belongs to the peptidase A22B family.</text>
</comment>
<dbReference type="GO" id="GO:0016020">
    <property type="term" value="C:membrane"/>
    <property type="evidence" value="ECO:0007669"/>
    <property type="project" value="InterPro"/>
</dbReference>
<keyword evidence="6" id="KW-0378">Hydrolase</keyword>
<dbReference type="PANTHER" id="PTHR47713:SF2">
    <property type="entry name" value="HOMEODOMAIN-LIKE SUPERFAMILY PROTEIN"/>
    <property type="match status" value="1"/>
</dbReference>
<feature type="region of interest" description="Disordered" evidence="14">
    <location>
        <begin position="674"/>
        <end position="766"/>
    </location>
</feature>
<evidence type="ECO:0000256" key="3">
    <source>
        <dbReference type="ARBA" id="ARBA00006859"/>
    </source>
</evidence>
<dbReference type="Gene3D" id="1.10.10.60">
    <property type="entry name" value="Homeodomain-like"/>
    <property type="match status" value="1"/>
</dbReference>
<organism evidence="17 18">
    <name type="scientific">Populus alba x Populus x berolinensis</name>
    <dbReference type="NCBI Taxonomy" id="444605"/>
    <lineage>
        <taxon>Eukaryota</taxon>
        <taxon>Viridiplantae</taxon>
        <taxon>Streptophyta</taxon>
        <taxon>Embryophyta</taxon>
        <taxon>Tracheophyta</taxon>
        <taxon>Spermatophyta</taxon>
        <taxon>Magnoliopsida</taxon>
        <taxon>eudicotyledons</taxon>
        <taxon>Gunneridae</taxon>
        <taxon>Pentapetalae</taxon>
        <taxon>rosids</taxon>
        <taxon>fabids</taxon>
        <taxon>Malpighiales</taxon>
        <taxon>Salicaceae</taxon>
        <taxon>Saliceae</taxon>
        <taxon>Populus</taxon>
    </lineage>
</organism>
<dbReference type="PROSITE" id="PS50071">
    <property type="entry name" value="HOMEOBOX_2"/>
    <property type="match status" value="1"/>
</dbReference>
<dbReference type="AlphaFoldDB" id="A0AAD6RS26"/>
<feature type="transmembrane region" description="Helical" evidence="15">
    <location>
        <begin position="193"/>
        <end position="217"/>
    </location>
</feature>
<keyword evidence="7 15" id="KW-1133">Transmembrane helix</keyword>
<evidence type="ECO:0000256" key="5">
    <source>
        <dbReference type="ARBA" id="ARBA00022692"/>
    </source>
</evidence>
<evidence type="ECO:0000256" key="6">
    <source>
        <dbReference type="ARBA" id="ARBA00022801"/>
    </source>
</evidence>
<evidence type="ECO:0000256" key="13">
    <source>
        <dbReference type="RuleBase" id="RU000682"/>
    </source>
</evidence>
<name>A0AAD6RS26_9ROSI</name>
<keyword evidence="9 15" id="KW-0472">Membrane</keyword>
<feature type="transmembrane region" description="Helical" evidence="15">
    <location>
        <begin position="12"/>
        <end position="27"/>
    </location>
</feature>
<feature type="compositionally biased region" description="Low complexity" evidence="14">
    <location>
        <begin position="707"/>
        <end position="717"/>
    </location>
</feature>
<gene>
    <name evidence="17" type="ORF">NC653_002980</name>
</gene>
<evidence type="ECO:0000256" key="4">
    <source>
        <dbReference type="ARBA" id="ARBA00022670"/>
    </source>
</evidence>
<keyword evidence="18" id="KW-1185">Reference proteome</keyword>
<evidence type="ECO:0000256" key="10">
    <source>
        <dbReference type="ARBA" id="ARBA00023155"/>
    </source>
</evidence>
<dbReference type="EMBL" id="JAQIZT010000001">
    <property type="protein sequence ID" value="KAJ7013122.1"/>
    <property type="molecule type" value="Genomic_DNA"/>
</dbReference>
<evidence type="ECO:0000256" key="2">
    <source>
        <dbReference type="ARBA" id="ARBA00004127"/>
    </source>
</evidence>
<accession>A0AAD6RS26</accession>
<dbReference type="InterPro" id="IPR017970">
    <property type="entry name" value="Homeobox_CS"/>
</dbReference>
<evidence type="ECO:0000256" key="7">
    <source>
        <dbReference type="ARBA" id="ARBA00022989"/>
    </source>
</evidence>
<feature type="transmembrane region" description="Helical" evidence="15">
    <location>
        <begin position="237"/>
        <end position="256"/>
    </location>
</feature>
<dbReference type="CDD" id="cd00086">
    <property type="entry name" value="homeodomain"/>
    <property type="match status" value="1"/>
</dbReference>
<dbReference type="SUPFAM" id="SSF46689">
    <property type="entry name" value="Homeodomain-like"/>
    <property type="match status" value="1"/>
</dbReference>
<evidence type="ECO:0000256" key="9">
    <source>
        <dbReference type="ARBA" id="ARBA00023136"/>
    </source>
</evidence>
<proteinExistence type="inferred from homology"/>
<feature type="compositionally biased region" description="Basic and acidic residues" evidence="14">
    <location>
        <begin position="439"/>
        <end position="459"/>
    </location>
</feature>
<feature type="DNA-binding region" description="Homeobox" evidence="12">
    <location>
        <begin position="379"/>
        <end position="438"/>
    </location>
</feature>
<dbReference type="GO" id="GO:0000981">
    <property type="term" value="F:DNA-binding transcription factor activity, RNA polymerase II-specific"/>
    <property type="evidence" value="ECO:0007669"/>
    <property type="project" value="InterPro"/>
</dbReference>
<keyword evidence="11 12" id="KW-0539">Nucleus</keyword>
<feature type="compositionally biased region" description="Basic and acidic residues" evidence="14">
    <location>
        <begin position="742"/>
        <end position="752"/>
    </location>
</feature>
<evidence type="ECO:0000256" key="12">
    <source>
        <dbReference type="PROSITE-ProRule" id="PRU00108"/>
    </source>
</evidence>
<comment type="caution">
    <text evidence="17">The sequence shown here is derived from an EMBL/GenBank/DDBJ whole genome shotgun (WGS) entry which is preliminary data.</text>
</comment>
<evidence type="ECO:0000256" key="15">
    <source>
        <dbReference type="SAM" id="Phobius"/>
    </source>
</evidence>
<evidence type="ECO:0000256" key="14">
    <source>
        <dbReference type="SAM" id="MobiDB-lite"/>
    </source>
</evidence>
<comment type="subcellular location">
    <subcellularLocation>
        <location evidence="2">Endomembrane system</location>
        <topology evidence="2">Multi-pass membrane protein</topology>
    </subcellularLocation>
    <subcellularLocation>
        <location evidence="1 12 13">Nucleus</location>
    </subcellularLocation>
</comment>
<dbReference type="InterPro" id="IPR009057">
    <property type="entry name" value="Homeodomain-like_sf"/>
</dbReference>
<dbReference type="GO" id="GO:0012505">
    <property type="term" value="C:endomembrane system"/>
    <property type="evidence" value="ECO:0007669"/>
    <property type="project" value="UniProtKB-SubCell"/>
</dbReference>
<dbReference type="Proteomes" id="UP001164929">
    <property type="component" value="Chromosome 1"/>
</dbReference>
<dbReference type="GO" id="GO:0003677">
    <property type="term" value="F:DNA binding"/>
    <property type="evidence" value="ECO:0007669"/>
    <property type="project" value="UniProtKB-UniRule"/>
</dbReference>
<feature type="domain" description="Homeobox" evidence="16">
    <location>
        <begin position="377"/>
        <end position="437"/>
    </location>
</feature>
<keyword evidence="8 12" id="KW-0238">DNA-binding</keyword>
<keyword evidence="10 12" id="KW-0371">Homeobox</keyword>
<dbReference type="InterPro" id="IPR001356">
    <property type="entry name" value="HD"/>
</dbReference>
<dbReference type="PANTHER" id="PTHR47713">
    <property type="entry name" value="HOMEODOMAIN-LIKE SUPERFAMILY PROTEIN"/>
    <property type="match status" value="1"/>
</dbReference>
<feature type="transmembrane region" description="Helical" evidence="15">
    <location>
        <begin position="93"/>
        <end position="115"/>
    </location>
</feature>
<dbReference type="SMART" id="SM00730">
    <property type="entry name" value="PSN"/>
    <property type="match status" value="1"/>
</dbReference>
<protein>
    <recommendedName>
        <fullName evidence="16">Homeobox domain-containing protein</fullName>
    </recommendedName>
</protein>
<dbReference type="GO" id="GO:0005634">
    <property type="term" value="C:nucleus"/>
    <property type="evidence" value="ECO:0007669"/>
    <property type="project" value="UniProtKB-SubCell"/>
</dbReference>
<feature type="transmembrane region" description="Helical" evidence="15">
    <location>
        <begin position="167"/>
        <end position="186"/>
    </location>
</feature>